<accession>A0A7R9GDR5</accession>
<reference evidence="3" key="1">
    <citation type="submission" date="2020-11" db="EMBL/GenBank/DDBJ databases">
        <authorList>
            <person name="Tran Van P."/>
        </authorList>
    </citation>
    <scope>NUCLEOTIDE SEQUENCE</scope>
</reference>
<dbReference type="EMBL" id="OA882830">
    <property type="protein sequence ID" value="CAD7277084.1"/>
    <property type="molecule type" value="Genomic_DNA"/>
</dbReference>
<gene>
    <name evidence="3" type="ORF">NMOB1V02_LOCUS4825</name>
</gene>
<dbReference type="AlphaFoldDB" id="A0A7R9GDR5"/>
<feature type="region of interest" description="Disordered" evidence="1">
    <location>
        <begin position="202"/>
        <end position="223"/>
    </location>
</feature>
<dbReference type="Gene3D" id="2.30.30.140">
    <property type="match status" value="2"/>
</dbReference>
<evidence type="ECO:0000313" key="4">
    <source>
        <dbReference type="Proteomes" id="UP000678499"/>
    </source>
</evidence>
<feature type="region of interest" description="Disordered" evidence="1">
    <location>
        <begin position="413"/>
        <end position="512"/>
    </location>
</feature>
<evidence type="ECO:0000256" key="1">
    <source>
        <dbReference type="SAM" id="MobiDB-lite"/>
    </source>
</evidence>
<organism evidence="3">
    <name type="scientific">Notodromas monacha</name>
    <dbReference type="NCBI Taxonomy" id="399045"/>
    <lineage>
        <taxon>Eukaryota</taxon>
        <taxon>Metazoa</taxon>
        <taxon>Ecdysozoa</taxon>
        <taxon>Arthropoda</taxon>
        <taxon>Crustacea</taxon>
        <taxon>Oligostraca</taxon>
        <taxon>Ostracoda</taxon>
        <taxon>Podocopa</taxon>
        <taxon>Podocopida</taxon>
        <taxon>Cypridocopina</taxon>
        <taxon>Cypridoidea</taxon>
        <taxon>Cyprididae</taxon>
        <taxon>Notodromas</taxon>
    </lineage>
</organism>
<dbReference type="InterPro" id="IPR035437">
    <property type="entry name" value="SNase_OB-fold_sf"/>
</dbReference>
<dbReference type="EMBL" id="CAJPEX010000793">
    <property type="protein sequence ID" value="CAG0917236.1"/>
    <property type="molecule type" value="Genomic_DNA"/>
</dbReference>
<dbReference type="Proteomes" id="UP000678499">
    <property type="component" value="Unassembled WGS sequence"/>
</dbReference>
<dbReference type="PANTHER" id="PTHR22948:SF29">
    <property type="entry name" value="FI02030P-RELATED"/>
    <property type="match status" value="1"/>
</dbReference>
<dbReference type="InterPro" id="IPR050621">
    <property type="entry name" value="Tudor_domain_containing"/>
</dbReference>
<feature type="compositionally biased region" description="Polar residues" evidence="1">
    <location>
        <begin position="202"/>
        <end position="212"/>
    </location>
</feature>
<proteinExistence type="predicted"/>
<keyword evidence="4" id="KW-1185">Reference proteome</keyword>
<evidence type="ECO:0000313" key="3">
    <source>
        <dbReference type="EMBL" id="CAD7277084.1"/>
    </source>
</evidence>
<name>A0A7R9GDR5_9CRUS</name>
<feature type="non-terminal residue" evidence="3">
    <location>
        <position position="512"/>
    </location>
</feature>
<feature type="compositionally biased region" description="Polar residues" evidence="1">
    <location>
        <begin position="456"/>
        <end position="489"/>
    </location>
</feature>
<sequence>MSGFAEKQIPGQVCEVKLAGPTTVVTPTKLFLRTLVYPSVEEIERFVSLETGGGKVLFDIKEIGYWTQQKCALCFCTVSERYTRVEIQDISVAHEQALVHMVDYGKTKWMDIQYLKPLPPQLMKYPKAAMECTLRVPSEWNYLLHLPDFPDRFNAALTNAKTIQCQFASGFRDGKAGILQMWVDNWDLWEFLNPVKMENLAITSSDPPQSGEASPPFPSSSATTSIRHAKTMIEVGSEHEVIVSWFSTPRRLYLQLSQFAEALVRLGDQLQHLSGANNALSQVSVGDVVMAKYPEDMLWYRAEVVQMDGPAEVLVFFFDYGNVSKMPCQELRILPEQFRNFPMQAIPASLDGIFPTLKRPPANPNEYFLQLFPDVEKFRGKFVKKLQGYWMVELESKDGRSVVEALCRDGYVTRNQTPEPQRNVTSPSGPQASQPTSPRRVLLPTPKLPPAPFVKLNTSPKRTFPSTPRQPTNNHPSYPRNSVSPTTKQPILPSPPRMSTPVSPPKQPVNSS</sequence>
<protein>
    <recommendedName>
        <fullName evidence="2">Tudor domain-containing protein</fullName>
    </recommendedName>
</protein>
<feature type="compositionally biased region" description="Polar residues" evidence="1">
    <location>
        <begin position="413"/>
        <end position="437"/>
    </location>
</feature>
<dbReference type="PANTHER" id="PTHR22948">
    <property type="entry name" value="TUDOR DOMAIN CONTAINING PROTEIN"/>
    <property type="match status" value="1"/>
</dbReference>
<dbReference type="SUPFAM" id="SSF63748">
    <property type="entry name" value="Tudor/PWWP/MBT"/>
    <property type="match status" value="2"/>
</dbReference>
<dbReference type="FunFam" id="2.30.30.140:FF:000018">
    <property type="entry name" value="Serine/threonine-protein kinase 31"/>
    <property type="match status" value="1"/>
</dbReference>
<feature type="compositionally biased region" description="Pro residues" evidence="1">
    <location>
        <begin position="492"/>
        <end position="512"/>
    </location>
</feature>
<dbReference type="Pfam" id="PF00567">
    <property type="entry name" value="TUDOR"/>
    <property type="match status" value="2"/>
</dbReference>
<dbReference type="Gene3D" id="2.40.50.90">
    <property type="match status" value="1"/>
</dbReference>
<dbReference type="SMART" id="SM00333">
    <property type="entry name" value="TUDOR"/>
    <property type="match status" value="2"/>
</dbReference>
<evidence type="ECO:0000259" key="2">
    <source>
        <dbReference type="PROSITE" id="PS50304"/>
    </source>
</evidence>
<dbReference type="GO" id="GO:0005737">
    <property type="term" value="C:cytoplasm"/>
    <property type="evidence" value="ECO:0007669"/>
    <property type="project" value="UniProtKB-ARBA"/>
</dbReference>
<dbReference type="PROSITE" id="PS50304">
    <property type="entry name" value="TUDOR"/>
    <property type="match status" value="1"/>
</dbReference>
<dbReference type="InterPro" id="IPR002999">
    <property type="entry name" value="Tudor"/>
</dbReference>
<feature type="domain" description="Tudor" evidence="2">
    <location>
        <begin position="282"/>
        <end position="341"/>
    </location>
</feature>